<comment type="caution">
    <text evidence="9">The sequence shown here is derived from an EMBL/GenBank/DDBJ whole genome shotgun (WGS) entry which is preliminary data.</text>
</comment>
<protein>
    <submittedName>
        <fullName evidence="9">ABC transporter permease</fullName>
    </submittedName>
</protein>
<evidence type="ECO:0000256" key="6">
    <source>
        <dbReference type="ARBA" id="ARBA00023136"/>
    </source>
</evidence>
<evidence type="ECO:0000313" key="10">
    <source>
        <dbReference type="Proteomes" id="UP000538292"/>
    </source>
</evidence>
<accession>A0A7W1XR02</accession>
<keyword evidence="3" id="KW-1003">Cell membrane</keyword>
<feature type="transmembrane region" description="Helical" evidence="7">
    <location>
        <begin position="143"/>
        <end position="163"/>
    </location>
</feature>
<feature type="transmembrane region" description="Helical" evidence="7">
    <location>
        <begin position="106"/>
        <end position="131"/>
    </location>
</feature>
<feature type="transmembrane region" description="Helical" evidence="7">
    <location>
        <begin position="225"/>
        <end position="254"/>
    </location>
</feature>
<dbReference type="RefSeq" id="WP_181738436.1">
    <property type="nucleotide sequence ID" value="NZ_JACEOL010000014.1"/>
</dbReference>
<dbReference type="InterPro" id="IPR000515">
    <property type="entry name" value="MetI-like"/>
</dbReference>
<dbReference type="InterPro" id="IPR035906">
    <property type="entry name" value="MetI-like_sf"/>
</dbReference>
<keyword evidence="2 7" id="KW-0813">Transport</keyword>
<evidence type="ECO:0000256" key="2">
    <source>
        <dbReference type="ARBA" id="ARBA00022448"/>
    </source>
</evidence>
<comment type="subcellular location">
    <subcellularLocation>
        <location evidence="1 7">Cell membrane</location>
        <topology evidence="1 7">Multi-pass membrane protein</topology>
    </subcellularLocation>
</comment>
<evidence type="ECO:0000256" key="3">
    <source>
        <dbReference type="ARBA" id="ARBA00022475"/>
    </source>
</evidence>
<feature type="domain" description="ABC transmembrane type-1" evidence="8">
    <location>
        <begin position="104"/>
        <end position="294"/>
    </location>
</feature>
<keyword evidence="5 7" id="KW-1133">Transmembrane helix</keyword>
<evidence type="ECO:0000313" key="9">
    <source>
        <dbReference type="EMBL" id="MBA4601698.1"/>
    </source>
</evidence>
<evidence type="ECO:0000259" key="8">
    <source>
        <dbReference type="PROSITE" id="PS50928"/>
    </source>
</evidence>
<dbReference type="PROSITE" id="PS50928">
    <property type="entry name" value="ABC_TM1"/>
    <property type="match status" value="1"/>
</dbReference>
<feature type="transmembrane region" description="Helical" evidence="7">
    <location>
        <begin position="41"/>
        <end position="63"/>
    </location>
</feature>
<feature type="transmembrane region" description="Helical" evidence="7">
    <location>
        <begin position="274"/>
        <end position="297"/>
    </location>
</feature>
<comment type="similarity">
    <text evidence="7">Belongs to the binding-protein-dependent transport system permease family.</text>
</comment>
<dbReference type="Gene3D" id="1.10.3720.10">
    <property type="entry name" value="MetI-like"/>
    <property type="match status" value="1"/>
</dbReference>
<reference evidence="9 10" key="1">
    <citation type="submission" date="2020-07" db="EMBL/GenBank/DDBJ databases">
        <title>Thermoactinomyces phylogeny.</title>
        <authorList>
            <person name="Dunlap C."/>
        </authorList>
    </citation>
    <scope>NUCLEOTIDE SEQUENCE [LARGE SCALE GENOMIC DNA]</scope>
    <source>
        <strain evidence="9 10">AMNI-1</strain>
    </source>
</reference>
<dbReference type="GO" id="GO:0055085">
    <property type="term" value="P:transmembrane transport"/>
    <property type="evidence" value="ECO:0007669"/>
    <property type="project" value="InterPro"/>
</dbReference>
<dbReference type="InterPro" id="IPR025966">
    <property type="entry name" value="OppC_N"/>
</dbReference>
<evidence type="ECO:0000256" key="7">
    <source>
        <dbReference type="RuleBase" id="RU363032"/>
    </source>
</evidence>
<gene>
    <name evidence="9" type="ORF">H2C83_05045</name>
</gene>
<evidence type="ECO:0000256" key="5">
    <source>
        <dbReference type="ARBA" id="ARBA00022989"/>
    </source>
</evidence>
<keyword evidence="6 7" id="KW-0472">Membrane</keyword>
<organism evidence="9 10">
    <name type="scientific">Thermoactinomyces mirandus</name>
    <dbReference type="NCBI Taxonomy" id="2756294"/>
    <lineage>
        <taxon>Bacteria</taxon>
        <taxon>Bacillati</taxon>
        <taxon>Bacillota</taxon>
        <taxon>Bacilli</taxon>
        <taxon>Bacillales</taxon>
        <taxon>Thermoactinomycetaceae</taxon>
        <taxon>Thermoactinomyces</taxon>
    </lineage>
</organism>
<dbReference type="EMBL" id="JACEOL010000014">
    <property type="protein sequence ID" value="MBA4601698.1"/>
    <property type="molecule type" value="Genomic_DNA"/>
</dbReference>
<evidence type="ECO:0000256" key="1">
    <source>
        <dbReference type="ARBA" id="ARBA00004651"/>
    </source>
</evidence>
<dbReference type="Proteomes" id="UP000538292">
    <property type="component" value="Unassembled WGS sequence"/>
</dbReference>
<keyword evidence="10" id="KW-1185">Reference proteome</keyword>
<proteinExistence type="inferred from homology"/>
<dbReference type="PANTHER" id="PTHR43386">
    <property type="entry name" value="OLIGOPEPTIDE TRANSPORT SYSTEM PERMEASE PROTEIN APPC"/>
    <property type="match status" value="1"/>
</dbReference>
<name>A0A7W1XR02_9BACL</name>
<dbReference type="Pfam" id="PF12911">
    <property type="entry name" value="OppC_N"/>
    <property type="match status" value="1"/>
</dbReference>
<sequence>MEPTVRPRFQPAVHKSAVAEKIRRPQTTYWQNVWNRLRKNLLALTGLILIVVIALISFLGPMISPYQYNEQDLEYGRNLPPSVEHWFGTDDLGRDVFVRVCEGGKISLTIGLAAALIDLCIGVIYGGIAGYRGGRTDEIMMRIVDVLWGLPYLLTVILLMVIMPPGITTIILALTVTGWLNMARLVRGQILQLKEQEFVLAAKTLGAGTGRLLFRHLLPNTSGPILIMLTLTVPSAIFAEAFLSFLGLGVQAPIASWGTMINDALITVLSGEWWRLFFPALFLCLTMLAFNAFGDGLRDALDPKMRK</sequence>
<dbReference type="AlphaFoldDB" id="A0A7W1XR02"/>
<dbReference type="GO" id="GO:0005886">
    <property type="term" value="C:plasma membrane"/>
    <property type="evidence" value="ECO:0007669"/>
    <property type="project" value="UniProtKB-SubCell"/>
</dbReference>
<dbReference type="CDD" id="cd06261">
    <property type="entry name" value="TM_PBP2"/>
    <property type="match status" value="1"/>
</dbReference>
<dbReference type="SUPFAM" id="SSF161098">
    <property type="entry name" value="MetI-like"/>
    <property type="match status" value="1"/>
</dbReference>
<dbReference type="Pfam" id="PF00528">
    <property type="entry name" value="BPD_transp_1"/>
    <property type="match status" value="1"/>
</dbReference>
<evidence type="ECO:0000256" key="4">
    <source>
        <dbReference type="ARBA" id="ARBA00022692"/>
    </source>
</evidence>
<dbReference type="PANTHER" id="PTHR43386:SF22">
    <property type="entry name" value="OLIGOPEPTIDE TRANSPORT SYSTEM PERMEASE PROTEIN OPPC"/>
    <property type="match status" value="1"/>
</dbReference>
<dbReference type="InterPro" id="IPR050366">
    <property type="entry name" value="BP-dependent_transpt_permease"/>
</dbReference>
<keyword evidence="4 7" id="KW-0812">Transmembrane</keyword>